<evidence type="ECO:0000256" key="1">
    <source>
        <dbReference type="SAM" id="MobiDB-lite"/>
    </source>
</evidence>
<sequence>MLRPKRSEMARTSPPLAWASDRIRSSRNWRGVRPEPMASRNHRVPTGQPR</sequence>
<accession>A0ABR9RQU0</accession>
<evidence type="ECO:0000313" key="3">
    <source>
        <dbReference type="Proteomes" id="UP000756387"/>
    </source>
</evidence>
<keyword evidence="3" id="KW-1185">Reference proteome</keyword>
<dbReference type="EMBL" id="JADCSA010000003">
    <property type="protein sequence ID" value="MBE7323932.1"/>
    <property type="molecule type" value="Genomic_DNA"/>
</dbReference>
<proteinExistence type="predicted"/>
<evidence type="ECO:0000313" key="2">
    <source>
        <dbReference type="EMBL" id="MBE7323932.1"/>
    </source>
</evidence>
<comment type="caution">
    <text evidence="2">The sequence shown here is derived from an EMBL/GenBank/DDBJ whole genome shotgun (WGS) entry which is preliminary data.</text>
</comment>
<gene>
    <name evidence="2" type="ORF">IEQ44_04620</name>
</gene>
<protein>
    <submittedName>
        <fullName evidence="2">Uncharacterized protein</fullName>
    </submittedName>
</protein>
<organism evidence="2 3">
    <name type="scientific">Nocardioides malaquae</name>
    <dbReference type="NCBI Taxonomy" id="2773426"/>
    <lineage>
        <taxon>Bacteria</taxon>
        <taxon>Bacillati</taxon>
        <taxon>Actinomycetota</taxon>
        <taxon>Actinomycetes</taxon>
        <taxon>Propionibacteriales</taxon>
        <taxon>Nocardioidaceae</taxon>
        <taxon>Nocardioides</taxon>
    </lineage>
</organism>
<feature type="region of interest" description="Disordered" evidence="1">
    <location>
        <begin position="1"/>
        <end position="50"/>
    </location>
</feature>
<dbReference type="RefSeq" id="WP_193637241.1">
    <property type="nucleotide sequence ID" value="NZ_JADCSA010000003.1"/>
</dbReference>
<dbReference type="Proteomes" id="UP000756387">
    <property type="component" value="Unassembled WGS sequence"/>
</dbReference>
<name>A0ABR9RQU0_9ACTN</name>
<reference evidence="2 3" key="1">
    <citation type="submission" date="2020-10" db="EMBL/GenBank/DDBJ databases">
        <title>Nocardioides sp. isolated from sludge.</title>
        <authorList>
            <person name="Zhang X."/>
        </authorList>
    </citation>
    <scope>NUCLEOTIDE SEQUENCE [LARGE SCALE GENOMIC DNA]</scope>
    <source>
        <strain evidence="2 3">Y6</strain>
    </source>
</reference>